<dbReference type="InterPro" id="IPR023405">
    <property type="entry name" value="Topo_IA_core_domain"/>
</dbReference>
<dbReference type="EC" id="5.99.1.2" evidence="2"/>
<dbReference type="SUPFAM" id="SSF56712">
    <property type="entry name" value="Prokaryotic type I DNA topoisomerase"/>
    <property type="match status" value="1"/>
</dbReference>
<accession>A0A2M7FNT0</accession>
<organism evidence="2 3">
    <name type="scientific">Candidatus Collierbacteria bacterium CG17_big_fil_post_rev_8_21_14_2_50_45_7</name>
    <dbReference type="NCBI Taxonomy" id="1974536"/>
    <lineage>
        <taxon>Bacteria</taxon>
        <taxon>Candidatus Collieribacteriota</taxon>
    </lineage>
</organism>
<comment type="caution">
    <text evidence="2">The sequence shown here is derived from an EMBL/GenBank/DDBJ whole genome shotgun (WGS) entry which is preliminary data.</text>
</comment>
<evidence type="ECO:0000313" key="3">
    <source>
        <dbReference type="Proteomes" id="UP000230556"/>
    </source>
</evidence>
<dbReference type="Gene3D" id="3.40.50.140">
    <property type="match status" value="1"/>
</dbReference>
<evidence type="ECO:0000259" key="1">
    <source>
        <dbReference type="PROSITE" id="PS50880"/>
    </source>
</evidence>
<feature type="domain" description="Toprim" evidence="1">
    <location>
        <begin position="1"/>
        <end position="93"/>
    </location>
</feature>
<sequence>MKLLIVESPAKIYTLKKYLDDSFQIKATLGHVRDLPKKELGIDTEHNFEPKYVITPSRRKTVKDIKEIAEQAEIVYLATDLDREGEAISWHIM</sequence>
<dbReference type="Pfam" id="PF01751">
    <property type="entry name" value="Toprim"/>
    <property type="match status" value="1"/>
</dbReference>
<dbReference type="GO" id="GO:0003917">
    <property type="term" value="F:DNA topoisomerase type I (single strand cut, ATP-independent) activity"/>
    <property type="evidence" value="ECO:0007669"/>
    <property type="project" value="InterPro"/>
</dbReference>
<dbReference type="AlphaFoldDB" id="A0A2M7FNT0"/>
<proteinExistence type="predicted"/>
<protein>
    <submittedName>
        <fullName evidence="2">DNA topoisomerase I</fullName>
        <ecNumber evidence="2">5.99.1.2</ecNumber>
    </submittedName>
</protein>
<keyword evidence="2" id="KW-0413">Isomerase</keyword>
<dbReference type="InterPro" id="IPR000380">
    <property type="entry name" value="Topo_IA"/>
</dbReference>
<reference evidence="3" key="1">
    <citation type="submission" date="2017-09" db="EMBL/GenBank/DDBJ databases">
        <title>Depth-based differentiation of microbial function through sediment-hosted aquifers and enrichment of novel symbionts in the deep terrestrial subsurface.</title>
        <authorList>
            <person name="Probst A.J."/>
            <person name="Ladd B."/>
            <person name="Jarett J.K."/>
            <person name="Geller-Mcgrath D.E."/>
            <person name="Sieber C.M.K."/>
            <person name="Emerson J.B."/>
            <person name="Anantharaman K."/>
            <person name="Thomas B.C."/>
            <person name="Malmstrom R."/>
            <person name="Stieglmeier M."/>
            <person name="Klingl A."/>
            <person name="Woyke T."/>
            <person name="Ryan C.M."/>
            <person name="Banfield J.F."/>
        </authorList>
    </citation>
    <scope>NUCLEOTIDE SEQUENCE [LARGE SCALE GENOMIC DNA]</scope>
</reference>
<evidence type="ECO:0000313" key="2">
    <source>
        <dbReference type="EMBL" id="PIW07134.1"/>
    </source>
</evidence>
<dbReference type="GO" id="GO:0003677">
    <property type="term" value="F:DNA binding"/>
    <property type="evidence" value="ECO:0007669"/>
    <property type="project" value="InterPro"/>
</dbReference>
<dbReference type="Proteomes" id="UP000230556">
    <property type="component" value="Unassembled WGS sequence"/>
</dbReference>
<gene>
    <name evidence="2" type="ORF">COW38_03345</name>
</gene>
<dbReference type="GO" id="GO:0006265">
    <property type="term" value="P:DNA topological change"/>
    <property type="evidence" value="ECO:0007669"/>
    <property type="project" value="InterPro"/>
</dbReference>
<dbReference type="PROSITE" id="PS50880">
    <property type="entry name" value="TOPRIM"/>
    <property type="match status" value="1"/>
</dbReference>
<dbReference type="InterPro" id="IPR006171">
    <property type="entry name" value="TOPRIM_dom"/>
</dbReference>
<dbReference type="PANTHER" id="PTHR42785:SF1">
    <property type="entry name" value="DNA TOPOISOMERASE"/>
    <property type="match status" value="1"/>
</dbReference>
<feature type="non-terminal residue" evidence="2">
    <location>
        <position position="93"/>
    </location>
</feature>
<name>A0A2M7FNT0_9BACT</name>
<dbReference type="EMBL" id="PFFO01000144">
    <property type="protein sequence ID" value="PIW07134.1"/>
    <property type="molecule type" value="Genomic_DNA"/>
</dbReference>
<dbReference type="PANTHER" id="PTHR42785">
    <property type="entry name" value="DNA TOPOISOMERASE, TYPE IA, CORE"/>
    <property type="match status" value="1"/>
</dbReference>
<dbReference type="SMART" id="SM00493">
    <property type="entry name" value="TOPRIM"/>
    <property type="match status" value="1"/>
</dbReference>